<accession>A0A168KZ53</accession>
<dbReference type="InterPro" id="IPR001810">
    <property type="entry name" value="F-box_dom"/>
</dbReference>
<dbReference type="InterPro" id="IPR032675">
    <property type="entry name" value="LRR_dom_sf"/>
</dbReference>
<evidence type="ECO:0000256" key="1">
    <source>
        <dbReference type="SAM" id="MobiDB-lite"/>
    </source>
</evidence>
<keyword evidence="4" id="KW-1185">Reference proteome</keyword>
<dbReference type="CDD" id="cd09917">
    <property type="entry name" value="F-box_SF"/>
    <property type="match status" value="1"/>
</dbReference>
<dbReference type="SMART" id="SM00256">
    <property type="entry name" value="FBOX"/>
    <property type="match status" value="1"/>
</dbReference>
<dbReference type="Gene3D" id="3.80.10.10">
    <property type="entry name" value="Ribonuclease Inhibitor"/>
    <property type="match status" value="1"/>
</dbReference>
<dbReference type="InterPro" id="IPR036047">
    <property type="entry name" value="F-box-like_dom_sf"/>
</dbReference>
<evidence type="ECO:0000313" key="3">
    <source>
        <dbReference type="EMBL" id="SAL95729.1"/>
    </source>
</evidence>
<proteinExistence type="predicted"/>
<feature type="domain" description="F-box" evidence="2">
    <location>
        <begin position="1"/>
        <end position="47"/>
    </location>
</feature>
<dbReference type="Proteomes" id="UP000078561">
    <property type="component" value="Unassembled WGS sequence"/>
</dbReference>
<protein>
    <recommendedName>
        <fullName evidence="2">F-box domain-containing protein</fullName>
    </recommendedName>
</protein>
<gene>
    <name evidence="3" type="primary">ABSGL_01070.1 scaffold 1223</name>
</gene>
<feature type="compositionally biased region" description="Low complexity" evidence="1">
    <location>
        <begin position="199"/>
        <end position="215"/>
    </location>
</feature>
<dbReference type="AlphaFoldDB" id="A0A168KZ53"/>
<evidence type="ECO:0000259" key="2">
    <source>
        <dbReference type="PROSITE" id="PS50181"/>
    </source>
</evidence>
<feature type="region of interest" description="Disordered" evidence="1">
    <location>
        <begin position="199"/>
        <end position="218"/>
    </location>
</feature>
<dbReference type="InParanoid" id="A0A168KZ53"/>
<sequence>MDRLSCLPTELLRQVLTYPSVHDLSRIRLTSKRLALLADHPSHWRHIQLTAPYNHCGSTSDLWKLDDLQLLLGPHRQLIESIHIEGVRDNVVRYILSHCVNLTDLTLYGWVTLSDHAFKSARLAPKLRRLILKCTPDQINYTALDATTLASLLIQCPLREVSLDCQVHIHAQTLLTELKKYTQHLDMSASSNSLVIKSPGSLSTSSPDSTVSTFSKNRLESRRSPLQLQHLTMATRRTWSNEHVMALFDICPSLHHVCLCPADGFDLTQTKDHGSTTTTQA</sequence>
<dbReference type="SUPFAM" id="SSF81383">
    <property type="entry name" value="F-box domain"/>
    <property type="match status" value="1"/>
</dbReference>
<dbReference type="EMBL" id="LT550481">
    <property type="protein sequence ID" value="SAL95729.1"/>
    <property type="molecule type" value="Genomic_DNA"/>
</dbReference>
<dbReference type="Pfam" id="PF12937">
    <property type="entry name" value="F-box-like"/>
    <property type="match status" value="1"/>
</dbReference>
<dbReference type="PROSITE" id="PS50181">
    <property type="entry name" value="FBOX"/>
    <property type="match status" value="1"/>
</dbReference>
<name>A0A168KZ53_ABSGL</name>
<evidence type="ECO:0000313" key="4">
    <source>
        <dbReference type="Proteomes" id="UP000078561"/>
    </source>
</evidence>
<dbReference type="OrthoDB" id="550575at2759"/>
<dbReference type="STRING" id="4829.A0A168KZ53"/>
<reference evidence="3" key="1">
    <citation type="submission" date="2016-04" db="EMBL/GenBank/DDBJ databases">
        <authorList>
            <person name="Evans L.H."/>
            <person name="Alamgir A."/>
            <person name="Owens N."/>
            <person name="Weber N.D."/>
            <person name="Virtaneva K."/>
            <person name="Barbian K."/>
            <person name="Babar A."/>
            <person name="Rosenke K."/>
        </authorList>
    </citation>
    <scope>NUCLEOTIDE SEQUENCE [LARGE SCALE GENOMIC DNA]</scope>
    <source>
        <strain evidence="3">CBS 101.48</strain>
    </source>
</reference>
<organism evidence="3">
    <name type="scientific">Absidia glauca</name>
    <name type="common">Pin mould</name>
    <dbReference type="NCBI Taxonomy" id="4829"/>
    <lineage>
        <taxon>Eukaryota</taxon>
        <taxon>Fungi</taxon>
        <taxon>Fungi incertae sedis</taxon>
        <taxon>Mucoromycota</taxon>
        <taxon>Mucoromycotina</taxon>
        <taxon>Mucoromycetes</taxon>
        <taxon>Mucorales</taxon>
        <taxon>Cunninghamellaceae</taxon>
        <taxon>Absidia</taxon>
    </lineage>
</organism>